<dbReference type="OrthoDB" id="1698671at2"/>
<dbReference type="EMBL" id="LTDM01000034">
    <property type="protein sequence ID" value="OLS02236.1"/>
    <property type="molecule type" value="Genomic_DNA"/>
</dbReference>
<gene>
    <name evidence="2" type="ORF">TICRE_17880</name>
</gene>
<dbReference type="RefSeq" id="WP_075727248.1">
    <property type="nucleotide sequence ID" value="NZ_LTDM01000034.1"/>
</dbReference>
<organism evidence="2 3">
    <name type="scientific">Tissierella creatinophila DSM 6911</name>
    <dbReference type="NCBI Taxonomy" id="1123403"/>
    <lineage>
        <taxon>Bacteria</taxon>
        <taxon>Bacillati</taxon>
        <taxon>Bacillota</taxon>
        <taxon>Tissierellia</taxon>
        <taxon>Tissierellales</taxon>
        <taxon>Tissierellaceae</taxon>
        <taxon>Tissierella</taxon>
    </lineage>
</organism>
<dbReference type="Proteomes" id="UP000186112">
    <property type="component" value="Unassembled WGS sequence"/>
</dbReference>
<sequence>MTYKLNLIKNNGFRKSLTPISGNLSWKDSIDTLGMELSFDIARRDDKVEIGDKIIMYSNNKEIFRGIIVDLGTEIYTKSITAFDYAFYLNKSKTIVQFNKTRADNAIRTLCSKFNIPIGRIVGISTPIAKIYKDDTISDIIKDILDQATSTLGIKYRLEMREGKLFIERYTELIVKPIFKSLNLDVLKNIGGISKSESISDMKNSILISSGDEKSSRVVATAKDNKNISKFGLLQDVESVDDKDIAKAKNIAKNKLKELNKIGEDISLGPLLGDDRVRAGRILELDNNLFGLKGKYLVKDCTHNYHNSIHTMNVTIEKVI</sequence>
<keyword evidence="3" id="KW-1185">Reference proteome</keyword>
<comment type="caution">
    <text evidence="2">The sequence shown here is derived from an EMBL/GenBank/DDBJ whole genome shotgun (WGS) entry which is preliminary data.</text>
</comment>
<evidence type="ECO:0000259" key="1">
    <source>
        <dbReference type="Pfam" id="PF24032"/>
    </source>
</evidence>
<protein>
    <recommendedName>
        <fullName evidence="1">YqbQ/XkdQ domain-containing protein</fullName>
    </recommendedName>
</protein>
<feature type="domain" description="YqbQ/XkdQ" evidence="1">
    <location>
        <begin position="25"/>
        <end position="316"/>
    </location>
</feature>
<evidence type="ECO:0000313" key="2">
    <source>
        <dbReference type="EMBL" id="OLS02236.1"/>
    </source>
</evidence>
<evidence type="ECO:0000313" key="3">
    <source>
        <dbReference type="Proteomes" id="UP000186112"/>
    </source>
</evidence>
<proteinExistence type="predicted"/>
<dbReference type="Pfam" id="PF24032">
    <property type="entry name" value="YQBQ"/>
    <property type="match status" value="1"/>
</dbReference>
<name>A0A1U7M4M6_TISCR</name>
<reference evidence="2 3" key="1">
    <citation type="submission" date="2016-02" db="EMBL/GenBank/DDBJ databases">
        <title>Genome sequence of Tissierella creatinophila DSM 6911.</title>
        <authorList>
            <person name="Poehlein A."/>
            <person name="Daniel R."/>
        </authorList>
    </citation>
    <scope>NUCLEOTIDE SEQUENCE [LARGE SCALE GENOMIC DNA]</scope>
    <source>
        <strain evidence="2 3">DSM 6911</strain>
    </source>
</reference>
<accession>A0A1U7M4M6</accession>
<dbReference type="AlphaFoldDB" id="A0A1U7M4M6"/>
<dbReference type="InterPro" id="IPR056937">
    <property type="entry name" value="YqbQ/XkdQ"/>
</dbReference>
<dbReference type="SUPFAM" id="SSF69279">
    <property type="entry name" value="Phage tail proteins"/>
    <property type="match status" value="1"/>
</dbReference>